<feature type="compositionally biased region" description="Low complexity" evidence="1">
    <location>
        <begin position="84"/>
        <end position="95"/>
    </location>
</feature>
<feature type="region of interest" description="Disordered" evidence="1">
    <location>
        <begin position="113"/>
        <end position="152"/>
    </location>
</feature>
<proteinExistence type="predicted"/>
<dbReference type="STRING" id="1314781.A0A165KSG3"/>
<dbReference type="OrthoDB" id="3263296at2759"/>
<feature type="region of interest" description="Disordered" evidence="1">
    <location>
        <begin position="28"/>
        <end position="95"/>
    </location>
</feature>
<name>A0A165KSG3_EXIGL</name>
<dbReference type="InParanoid" id="A0A165KSG3"/>
<evidence type="ECO:0000313" key="2">
    <source>
        <dbReference type="EMBL" id="KZV96803.1"/>
    </source>
</evidence>
<sequence length="261" mass="27942">MKRVNKRREDEALGDVFDRNSFVRDSAIIADAPEEASLPSERGRPRPPTMIDRHMRAANRSPPQGNYPGAPDYSNFGAPGAPMNDGGYYGQDQYGGQYDQYNNAGYGQGYNQYDQYGDGYSQGHGYAPPQPGYANYDSPSQSPINDTFADPASGAQYINGQVGDYPALPAAAVVAPEDNSRSLTRQPSGKAGVAYPDVSELGRGTSVTPFQAAQYAEIGKRLHDDVPGPGNPSQAYAKLDRQPAQGRPASAYDADDAYGGI</sequence>
<reference evidence="2 3" key="1">
    <citation type="journal article" date="2016" name="Mol. Biol. Evol.">
        <title>Comparative Genomics of Early-Diverging Mushroom-Forming Fungi Provides Insights into the Origins of Lignocellulose Decay Capabilities.</title>
        <authorList>
            <person name="Nagy L.G."/>
            <person name="Riley R."/>
            <person name="Tritt A."/>
            <person name="Adam C."/>
            <person name="Daum C."/>
            <person name="Floudas D."/>
            <person name="Sun H."/>
            <person name="Yadav J.S."/>
            <person name="Pangilinan J."/>
            <person name="Larsson K.H."/>
            <person name="Matsuura K."/>
            <person name="Barry K."/>
            <person name="Labutti K."/>
            <person name="Kuo R."/>
            <person name="Ohm R.A."/>
            <person name="Bhattacharya S.S."/>
            <person name="Shirouzu T."/>
            <person name="Yoshinaga Y."/>
            <person name="Martin F.M."/>
            <person name="Grigoriev I.V."/>
            <person name="Hibbett D.S."/>
        </authorList>
    </citation>
    <scope>NUCLEOTIDE SEQUENCE [LARGE SCALE GENOMIC DNA]</scope>
    <source>
        <strain evidence="2 3">HHB12029</strain>
    </source>
</reference>
<accession>A0A165KSG3</accession>
<evidence type="ECO:0000256" key="1">
    <source>
        <dbReference type="SAM" id="MobiDB-lite"/>
    </source>
</evidence>
<protein>
    <submittedName>
        <fullName evidence="2">Uncharacterized protein</fullName>
    </submittedName>
</protein>
<feature type="compositionally biased region" description="Low complexity" evidence="1">
    <location>
        <begin position="113"/>
        <end position="126"/>
    </location>
</feature>
<dbReference type="AlphaFoldDB" id="A0A165KSG3"/>
<evidence type="ECO:0000313" key="3">
    <source>
        <dbReference type="Proteomes" id="UP000077266"/>
    </source>
</evidence>
<gene>
    <name evidence="2" type="ORF">EXIGLDRAFT_404759</name>
</gene>
<feature type="region of interest" description="Disordered" evidence="1">
    <location>
        <begin position="175"/>
        <end position="206"/>
    </location>
</feature>
<dbReference type="EMBL" id="KV425938">
    <property type="protein sequence ID" value="KZV96803.1"/>
    <property type="molecule type" value="Genomic_DNA"/>
</dbReference>
<feature type="region of interest" description="Disordered" evidence="1">
    <location>
        <begin position="219"/>
        <end position="261"/>
    </location>
</feature>
<dbReference type="Proteomes" id="UP000077266">
    <property type="component" value="Unassembled WGS sequence"/>
</dbReference>
<organism evidence="2 3">
    <name type="scientific">Exidia glandulosa HHB12029</name>
    <dbReference type="NCBI Taxonomy" id="1314781"/>
    <lineage>
        <taxon>Eukaryota</taxon>
        <taxon>Fungi</taxon>
        <taxon>Dikarya</taxon>
        <taxon>Basidiomycota</taxon>
        <taxon>Agaricomycotina</taxon>
        <taxon>Agaricomycetes</taxon>
        <taxon>Auriculariales</taxon>
        <taxon>Exidiaceae</taxon>
        <taxon>Exidia</taxon>
    </lineage>
</organism>
<keyword evidence="3" id="KW-1185">Reference proteome</keyword>